<sequence length="328" mass="37029">MKRCCCIILLLFSSTMLCGQTQQRISVHDPVMIKQDSLYYIFCTGRGVSVWSSTNRVDWKREKPVLATAPAWTLTEVPNTKANDIWAPDISYEHGRYYLFYSSSVFGKNSSAIGLATNKTLHSDSPDFKWEDLGMVVKTIPGQDQFNAIDPNLILDEQGKPWLTFGSFWNGITLVRLSDDLKTVIDTKPWRIIAARSHNKNQPGSTAGSKAIEAPFLFKKGKYYYLFTSWDYCCRGPKSNYKIMVGRSKNITGPYLDREGVKLENGGGTLVLAGDKDWYGVGHNAVVSFDGIDYLVFHAYDASDNGRSKLRIEQLDWDNDGWPVLKIE</sequence>
<dbReference type="PANTHER" id="PTHR43301">
    <property type="entry name" value="ARABINAN ENDO-1,5-ALPHA-L-ARABINOSIDASE"/>
    <property type="match status" value="1"/>
</dbReference>
<evidence type="ECO:0000256" key="8">
    <source>
        <dbReference type="PIRSR" id="PIRSR026534-3"/>
    </source>
</evidence>
<organism evidence="10 11">
    <name type="scientific">Mucilaginibacter paludis DSM 18603</name>
    <dbReference type="NCBI Taxonomy" id="714943"/>
    <lineage>
        <taxon>Bacteria</taxon>
        <taxon>Pseudomonadati</taxon>
        <taxon>Bacteroidota</taxon>
        <taxon>Sphingobacteriia</taxon>
        <taxon>Sphingobacteriales</taxon>
        <taxon>Sphingobacteriaceae</taxon>
        <taxon>Mucilaginibacter</taxon>
    </lineage>
</organism>
<dbReference type="Gene3D" id="2.115.10.20">
    <property type="entry name" value="Glycosyl hydrolase domain, family 43"/>
    <property type="match status" value="1"/>
</dbReference>
<evidence type="ECO:0000256" key="3">
    <source>
        <dbReference type="ARBA" id="ARBA00022801"/>
    </source>
</evidence>
<dbReference type="SUPFAM" id="SSF75005">
    <property type="entry name" value="Arabinanase/levansucrase/invertase"/>
    <property type="match status" value="1"/>
</dbReference>
<evidence type="ECO:0000256" key="1">
    <source>
        <dbReference type="ARBA" id="ARBA00004834"/>
    </source>
</evidence>
<dbReference type="Pfam" id="PF04616">
    <property type="entry name" value="Glyco_hydro_43"/>
    <property type="match status" value="1"/>
</dbReference>
<proteinExistence type="inferred from homology"/>
<evidence type="ECO:0000256" key="5">
    <source>
        <dbReference type="PIRNR" id="PIRNR026534"/>
    </source>
</evidence>
<dbReference type="GO" id="GO:0046558">
    <property type="term" value="F:arabinan endo-1,5-alpha-L-arabinosidase activity"/>
    <property type="evidence" value="ECO:0007669"/>
    <property type="project" value="InterPro"/>
</dbReference>
<evidence type="ECO:0000256" key="6">
    <source>
        <dbReference type="PIRSR" id="PIRSR026534-1"/>
    </source>
</evidence>
<dbReference type="Proteomes" id="UP000002774">
    <property type="component" value="Chromosome"/>
</dbReference>
<dbReference type="PANTHER" id="PTHR43301:SF3">
    <property type="entry name" value="ARABINAN ENDO-1,5-ALPHA-L-ARABINOSIDASE A-RELATED"/>
    <property type="match status" value="1"/>
</dbReference>
<feature type="signal peptide" evidence="9">
    <location>
        <begin position="1"/>
        <end position="19"/>
    </location>
</feature>
<accession>H1YFI1</accession>
<evidence type="ECO:0000256" key="7">
    <source>
        <dbReference type="PIRSR" id="PIRSR026534-2"/>
    </source>
</evidence>
<feature type="binding site" evidence="7">
    <location>
        <begin position="167"/>
        <end position="169"/>
    </location>
    <ligand>
        <name>substrate</name>
    </ligand>
</feature>
<dbReference type="InterPro" id="IPR016840">
    <property type="entry name" value="Glyco_hydro_43_endo_a_Ara-ase"/>
</dbReference>
<dbReference type="InterPro" id="IPR023296">
    <property type="entry name" value="Glyco_hydro_beta-prop_sf"/>
</dbReference>
<comment type="similarity">
    <text evidence="2 5">Belongs to the glycosyl hydrolase 43 family.</text>
</comment>
<feature type="active site" description="Proton donor" evidence="6">
    <location>
        <position position="213"/>
    </location>
</feature>
<keyword evidence="3 5" id="KW-0378">Hydrolase</keyword>
<dbReference type="OrthoDB" id="9801455at2"/>
<feature type="site" description="Important for catalytic activity, responsible for pKa modulation of the active site Glu and correct orientation of both the proton donor and substrate" evidence="8">
    <location>
        <position position="150"/>
    </location>
</feature>
<dbReference type="PIRSF" id="PIRSF026534">
    <property type="entry name" value="Endo_alpha-L-arabinosidase"/>
    <property type="match status" value="1"/>
</dbReference>
<name>H1YFI1_9SPHI</name>
<feature type="chain" id="PRO_5003559056" evidence="9">
    <location>
        <begin position="20"/>
        <end position="328"/>
    </location>
</feature>
<dbReference type="InterPro" id="IPR050727">
    <property type="entry name" value="GH43_arabinanases"/>
</dbReference>
<gene>
    <name evidence="10" type="ORF">Mucpa_3185</name>
</gene>
<dbReference type="GO" id="GO:0031222">
    <property type="term" value="P:arabinan catabolic process"/>
    <property type="evidence" value="ECO:0007669"/>
    <property type="project" value="UniProtKB-UniPathway"/>
</dbReference>
<protein>
    <submittedName>
        <fullName evidence="10">Glycoside hydrolase family 43</fullName>
    </submittedName>
</protein>
<evidence type="ECO:0000313" key="11">
    <source>
        <dbReference type="Proteomes" id="UP000002774"/>
    </source>
</evidence>
<dbReference type="HOGENOM" id="CLU_009397_5_1_10"/>
<evidence type="ECO:0000256" key="4">
    <source>
        <dbReference type="ARBA" id="ARBA00023295"/>
    </source>
</evidence>
<feature type="binding site" evidence="7">
    <location>
        <begin position="147"/>
        <end position="150"/>
    </location>
    <ligand>
        <name>substrate</name>
    </ligand>
</feature>
<dbReference type="CDD" id="cd18830">
    <property type="entry name" value="GH43_CjArb43A-like"/>
    <property type="match status" value="1"/>
</dbReference>
<keyword evidence="11" id="KW-1185">Reference proteome</keyword>
<dbReference type="EMBL" id="CM001403">
    <property type="protein sequence ID" value="EHQ27289.1"/>
    <property type="molecule type" value="Genomic_DNA"/>
</dbReference>
<comment type="pathway">
    <text evidence="1 5">Glycan metabolism; L-arabinan degradation.</text>
</comment>
<feature type="binding site" evidence="7">
    <location>
        <position position="29"/>
    </location>
    <ligand>
        <name>substrate</name>
    </ligand>
</feature>
<dbReference type="InterPro" id="IPR006710">
    <property type="entry name" value="Glyco_hydro_43"/>
</dbReference>
<evidence type="ECO:0000313" key="10">
    <source>
        <dbReference type="EMBL" id="EHQ27289.1"/>
    </source>
</evidence>
<dbReference type="AlphaFoldDB" id="H1YFI1"/>
<feature type="active site" description="Proton acceptor" evidence="6">
    <location>
        <position position="29"/>
    </location>
</feature>
<feature type="site" description="Important for substrate recognition" evidence="8">
    <location>
        <position position="283"/>
    </location>
</feature>
<evidence type="ECO:0000256" key="9">
    <source>
        <dbReference type="SAM" id="SignalP"/>
    </source>
</evidence>
<evidence type="ECO:0000256" key="2">
    <source>
        <dbReference type="ARBA" id="ARBA00009865"/>
    </source>
</evidence>
<keyword evidence="9" id="KW-0732">Signal</keyword>
<dbReference type="STRING" id="714943.Mucpa_3185"/>
<dbReference type="eggNOG" id="COG3507">
    <property type="taxonomic scope" value="Bacteria"/>
</dbReference>
<reference evidence="10" key="1">
    <citation type="submission" date="2011-09" db="EMBL/GenBank/DDBJ databases">
        <title>The permanent draft genome of Mucilaginibacter paludis DSM 18603.</title>
        <authorList>
            <consortium name="US DOE Joint Genome Institute (JGI-PGF)"/>
            <person name="Lucas S."/>
            <person name="Han J."/>
            <person name="Lapidus A."/>
            <person name="Bruce D."/>
            <person name="Goodwin L."/>
            <person name="Pitluck S."/>
            <person name="Peters L."/>
            <person name="Kyrpides N."/>
            <person name="Mavromatis K."/>
            <person name="Ivanova N."/>
            <person name="Mikhailova N."/>
            <person name="Held B."/>
            <person name="Detter J.C."/>
            <person name="Tapia R."/>
            <person name="Han C."/>
            <person name="Land M."/>
            <person name="Hauser L."/>
            <person name="Markowitz V."/>
            <person name="Cheng J.-F."/>
            <person name="Hugenholtz P."/>
            <person name="Woyke T."/>
            <person name="Wu D."/>
            <person name="Tindall B."/>
            <person name="Brambilla E."/>
            <person name="Klenk H.-P."/>
            <person name="Eisen J.A."/>
        </authorList>
    </citation>
    <scope>NUCLEOTIDE SEQUENCE [LARGE SCALE GENOMIC DNA]</scope>
    <source>
        <strain evidence="10">DSM 18603</strain>
    </source>
</reference>
<feature type="binding site" evidence="7">
    <location>
        <position position="107"/>
    </location>
    <ligand>
        <name>substrate</name>
    </ligand>
</feature>
<keyword evidence="4 5" id="KW-0326">Glycosidase</keyword>
<dbReference type="UniPathway" id="UPA00667"/>